<dbReference type="Pfam" id="PF13470">
    <property type="entry name" value="PIN_3"/>
    <property type="match status" value="1"/>
</dbReference>
<dbReference type="KEGG" id="ahu:A6A40_16375"/>
<evidence type="ECO:0000313" key="3">
    <source>
        <dbReference type="Proteomes" id="UP000077405"/>
    </source>
</evidence>
<dbReference type="PANTHER" id="PTHR34610:SF3">
    <property type="entry name" value="SSL7007 PROTEIN"/>
    <property type="match status" value="1"/>
</dbReference>
<evidence type="ECO:0000313" key="2">
    <source>
        <dbReference type="EMBL" id="AWB06643.1"/>
    </source>
</evidence>
<dbReference type="SMART" id="SM00670">
    <property type="entry name" value="PINc"/>
    <property type="match status" value="1"/>
</dbReference>
<accession>A0A2R4VQC0</accession>
<dbReference type="AlphaFoldDB" id="A0A2R4VQC0"/>
<dbReference type="PANTHER" id="PTHR34610">
    <property type="entry name" value="SSL7007 PROTEIN"/>
    <property type="match status" value="1"/>
</dbReference>
<dbReference type="InterPro" id="IPR002850">
    <property type="entry name" value="PIN_toxin-like"/>
</dbReference>
<organism evidence="2 3">
    <name type="scientific">Azospirillum humicireducens</name>
    <dbReference type="NCBI Taxonomy" id="1226968"/>
    <lineage>
        <taxon>Bacteria</taxon>
        <taxon>Pseudomonadati</taxon>
        <taxon>Pseudomonadota</taxon>
        <taxon>Alphaproteobacteria</taxon>
        <taxon>Rhodospirillales</taxon>
        <taxon>Azospirillaceae</taxon>
        <taxon>Azospirillum</taxon>
    </lineage>
</organism>
<dbReference type="OrthoDB" id="5243920at2"/>
<name>A0A2R4VQC0_9PROT</name>
<keyword evidence="2" id="KW-0614">Plasmid</keyword>
<dbReference type="SUPFAM" id="SSF88723">
    <property type="entry name" value="PIN domain-like"/>
    <property type="match status" value="1"/>
</dbReference>
<reference evidence="2 3" key="1">
    <citation type="submission" date="2018-04" db="EMBL/GenBank/DDBJ databases">
        <title>Complete genome sequence of the nitrogen-fixing bacterium Azospirillum humicireducens type strain SgZ-5.</title>
        <authorList>
            <person name="Yu Z."/>
        </authorList>
    </citation>
    <scope>NUCLEOTIDE SEQUENCE [LARGE SCALE GENOMIC DNA]</scope>
    <source>
        <strain evidence="2 3">SgZ-5</strain>
        <plasmid evidence="2 3">pYZ1</plasmid>
    </source>
</reference>
<geneLocation type="plasmid" evidence="2 3">
    <name>pYZ1</name>
</geneLocation>
<keyword evidence="3" id="KW-1185">Reference proteome</keyword>
<gene>
    <name evidence="2" type="ORF">A6A40_16375</name>
</gene>
<sequence>MSHGLLCLQNFLMIDRMKRAVLDTNILTAGLRSRRGASFAVLSLLAEGQFRALVTTALFLEYEAVLKRPEQREVHGLGEPDVDRLLAELAAVLEPVDVRFTWRPQLSDPADEMVLEAAVNGRADVLVTHNVRDFAAAAPRFGIPVLRPAEFLRGVAT</sequence>
<proteinExistence type="predicted"/>
<dbReference type="InterPro" id="IPR029060">
    <property type="entry name" value="PIN-like_dom_sf"/>
</dbReference>
<dbReference type="EMBL" id="CP028902">
    <property type="protein sequence ID" value="AWB06643.1"/>
    <property type="molecule type" value="Genomic_DNA"/>
</dbReference>
<dbReference type="NCBIfam" id="TIGR00305">
    <property type="entry name" value="putative toxin-antitoxin system toxin component, PIN family"/>
    <property type="match status" value="1"/>
</dbReference>
<protein>
    <submittedName>
        <fullName evidence="2">Putative toxin-antitoxin system toxin component, PIN family</fullName>
    </submittedName>
</protein>
<dbReference type="Proteomes" id="UP000077405">
    <property type="component" value="Plasmid pYZ1"/>
</dbReference>
<dbReference type="InterPro" id="IPR002716">
    <property type="entry name" value="PIN_dom"/>
</dbReference>
<evidence type="ECO:0000259" key="1">
    <source>
        <dbReference type="SMART" id="SM00670"/>
    </source>
</evidence>
<feature type="domain" description="PIN" evidence="1">
    <location>
        <begin position="18"/>
        <end position="135"/>
    </location>
</feature>